<dbReference type="AlphaFoldDB" id="A0A6A6K0N9"/>
<sequence length="313" mass="35132">MISVLSRLKDLKRRGAGVQTFTDKMHVFSSVVALYSLSADTGLFFVSEDGHPTTGVERKSREFCTGDGTSTADSGRRRAMQRITDIAAGGEAFTCCVMNDGLRQSYPGVNETAFPKSNGEAGEISIRQRKEKFIALTAKPKSKIPITGNQVEANQNGNNQRVRSKLYDVAYCFRASGWRRNDSSLSHVKSAWENTTRLIATIWHSDSVRKSPWAQRNVHFIPVNHKDDRDIMSFSTPCQDMIKVYTLCPREQIGVVEYPVSVQRICSERRSVNVGPIATLEEQTNHECPPVVVQLPFLSEKTDHWRAVVVEKY</sequence>
<accession>A0A6A6K0N9</accession>
<protein>
    <submittedName>
        <fullName evidence="1">Uncharacterized protein</fullName>
    </submittedName>
</protein>
<evidence type="ECO:0000313" key="1">
    <source>
        <dbReference type="EMBL" id="KAF2281626.1"/>
    </source>
</evidence>
<reference evidence="1" key="1">
    <citation type="journal article" date="2020" name="Stud. Mycol.">
        <title>101 Dothideomycetes genomes: a test case for predicting lifestyles and emergence of pathogens.</title>
        <authorList>
            <person name="Haridas S."/>
            <person name="Albert R."/>
            <person name="Binder M."/>
            <person name="Bloem J."/>
            <person name="Labutti K."/>
            <person name="Salamov A."/>
            <person name="Andreopoulos B."/>
            <person name="Baker S."/>
            <person name="Barry K."/>
            <person name="Bills G."/>
            <person name="Bluhm B."/>
            <person name="Cannon C."/>
            <person name="Castanera R."/>
            <person name="Culley D."/>
            <person name="Daum C."/>
            <person name="Ezra D."/>
            <person name="Gonzalez J."/>
            <person name="Henrissat B."/>
            <person name="Kuo A."/>
            <person name="Liang C."/>
            <person name="Lipzen A."/>
            <person name="Lutzoni F."/>
            <person name="Magnuson J."/>
            <person name="Mondo S."/>
            <person name="Nolan M."/>
            <person name="Ohm R."/>
            <person name="Pangilinan J."/>
            <person name="Park H.-J."/>
            <person name="Ramirez L."/>
            <person name="Alfaro M."/>
            <person name="Sun H."/>
            <person name="Tritt A."/>
            <person name="Yoshinaga Y."/>
            <person name="Zwiers L.-H."/>
            <person name="Turgeon B."/>
            <person name="Goodwin S."/>
            <person name="Spatafora J."/>
            <person name="Crous P."/>
            <person name="Grigoriev I."/>
        </authorList>
    </citation>
    <scope>NUCLEOTIDE SEQUENCE</scope>
    <source>
        <strain evidence="1">CBS 379.55</strain>
    </source>
</reference>
<keyword evidence="2" id="KW-1185">Reference proteome</keyword>
<gene>
    <name evidence="1" type="ORF">EI97DRAFT_473286</name>
</gene>
<proteinExistence type="predicted"/>
<dbReference type="EMBL" id="ML986484">
    <property type="protein sequence ID" value="KAF2281626.1"/>
    <property type="molecule type" value="Genomic_DNA"/>
</dbReference>
<dbReference type="RefSeq" id="XP_033659163.1">
    <property type="nucleotide sequence ID" value="XM_033801878.1"/>
</dbReference>
<dbReference type="Proteomes" id="UP000800097">
    <property type="component" value="Unassembled WGS sequence"/>
</dbReference>
<name>A0A6A6K0N9_WESOR</name>
<dbReference type="GeneID" id="54555053"/>
<evidence type="ECO:0000313" key="2">
    <source>
        <dbReference type="Proteomes" id="UP000800097"/>
    </source>
</evidence>
<organism evidence="1 2">
    <name type="scientific">Westerdykella ornata</name>
    <dbReference type="NCBI Taxonomy" id="318751"/>
    <lineage>
        <taxon>Eukaryota</taxon>
        <taxon>Fungi</taxon>
        <taxon>Dikarya</taxon>
        <taxon>Ascomycota</taxon>
        <taxon>Pezizomycotina</taxon>
        <taxon>Dothideomycetes</taxon>
        <taxon>Pleosporomycetidae</taxon>
        <taxon>Pleosporales</taxon>
        <taxon>Sporormiaceae</taxon>
        <taxon>Westerdykella</taxon>
    </lineage>
</organism>